<dbReference type="OrthoDB" id="9808195at2"/>
<dbReference type="InterPro" id="IPR036264">
    <property type="entry name" value="Bact_exopeptidase_dim_dom"/>
</dbReference>
<dbReference type="AlphaFoldDB" id="A0A1Y0L6S6"/>
<keyword evidence="6" id="KW-1185">Reference proteome</keyword>
<organism evidence="4 7">
    <name type="scientific">Tatumella citrea</name>
    <name type="common">Pantoea citrea</name>
    <dbReference type="NCBI Taxonomy" id="53336"/>
    <lineage>
        <taxon>Bacteria</taxon>
        <taxon>Pseudomonadati</taxon>
        <taxon>Pseudomonadota</taxon>
        <taxon>Gammaproteobacteria</taxon>
        <taxon>Enterobacterales</taxon>
        <taxon>Erwiniaceae</taxon>
        <taxon>Tatumella</taxon>
    </lineage>
</organism>
<dbReference type="EMBL" id="CP015581">
    <property type="protein sequence ID" value="ARU97774.1"/>
    <property type="molecule type" value="Genomic_DNA"/>
</dbReference>
<dbReference type="NCBIfam" id="TIGR01879">
    <property type="entry name" value="hydantase"/>
    <property type="match status" value="1"/>
</dbReference>
<dbReference type="GO" id="GO:0046872">
    <property type="term" value="F:metal ion binding"/>
    <property type="evidence" value="ECO:0007669"/>
    <property type="project" value="UniProtKB-KW"/>
</dbReference>
<keyword evidence="2 4" id="KW-0378">Hydrolase</keyword>
<dbReference type="Proteomes" id="UP000195814">
    <property type="component" value="Chromosome"/>
</dbReference>
<dbReference type="Pfam" id="PF01546">
    <property type="entry name" value="Peptidase_M20"/>
    <property type="match status" value="1"/>
</dbReference>
<name>A0A1Y0L6S6_TATCI</name>
<feature type="binding site" evidence="3">
    <location>
        <position position="382"/>
    </location>
    <ligand>
        <name>Zn(2+)</name>
        <dbReference type="ChEBI" id="CHEBI:29105"/>
        <label>2</label>
    </ligand>
</feature>
<sequence>MTTTARINGARLWETLNTFASFGQTDGGGVSRLTLSNEDQQGREQLRNWSEQAGFLCQSDDAGNMFILRRGRDSSLPPVLTGSHADSQPLGGNYDGIYGVLAGLEILRTLNDLQIETERDILLVNWTNEEGARFSPAMLGSGVWCGIYNTDYARSRTDCHGVTFGEALDRSGWRGHLPAKSRPLHACYELHIEQGPVLEAEQADIGVVHAAMGQRWFSVTINGFPAHAGTTPMDLRQDAVAGFAELVLAVEQTGHSFSPDGRATVGRAKIVPDSPNVVAGQVICSVELRHPEFETLNLMEAKLHQAVRDLSKRRLAAEIEKLSDYSPVHFDSDCIACVQQATEELGYSSRPMVSGAGHDACFVSRVAPTAMIFIPCVKGISHNEAEAITPGWATKGANVLLHTVLRSANQ</sequence>
<dbReference type="PANTHER" id="PTHR32494">
    <property type="entry name" value="ALLANTOATE DEIMINASE-RELATED"/>
    <property type="match status" value="1"/>
</dbReference>
<dbReference type="InterPro" id="IPR002933">
    <property type="entry name" value="Peptidase_M20"/>
</dbReference>
<protein>
    <submittedName>
        <fullName evidence="4">Zn-dependent hydrolase</fullName>
    </submittedName>
</protein>
<evidence type="ECO:0000313" key="7">
    <source>
        <dbReference type="Proteomes" id="UP000195814"/>
    </source>
</evidence>
<evidence type="ECO:0000313" key="5">
    <source>
        <dbReference type="EMBL" id="ARU97774.1"/>
    </source>
</evidence>
<evidence type="ECO:0000256" key="3">
    <source>
        <dbReference type="PIRSR" id="PIRSR001235-1"/>
    </source>
</evidence>
<evidence type="ECO:0000313" key="6">
    <source>
        <dbReference type="Proteomes" id="UP000195729"/>
    </source>
</evidence>
<reference evidence="6 7" key="1">
    <citation type="submission" date="2016-05" db="EMBL/GenBank/DDBJ databases">
        <title>Complete genome sequence of two 2,5-diketo-D-glunonic acid producing strain Tatumella citrea.</title>
        <authorList>
            <person name="Duan C."/>
            <person name="Yang J."/>
            <person name="Yang S."/>
        </authorList>
    </citation>
    <scope>NUCLEOTIDE SEQUENCE [LARGE SCALE GENOMIC DNA]</scope>
    <source>
        <strain evidence="5 6">ATCC 39140</strain>
        <strain evidence="4 7">DSM 13699</strain>
    </source>
</reference>
<dbReference type="Gene3D" id="3.30.70.360">
    <property type="match status" value="1"/>
</dbReference>
<comment type="similarity">
    <text evidence="1">Belongs to the peptidase M20 family.</text>
</comment>
<keyword evidence="3" id="KW-0862">Zinc</keyword>
<dbReference type="SUPFAM" id="SSF55031">
    <property type="entry name" value="Bacterial exopeptidase dimerisation domain"/>
    <property type="match status" value="1"/>
</dbReference>
<dbReference type="NCBIfam" id="NF006769">
    <property type="entry name" value="PRK09290.1-3"/>
    <property type="match status" value="1"/>
</dbReference>
<dbReference type="Gene3D" id="3.40.630.10">
    <property type="entry name" value="Zn peptidases"/>
    <property type="match status" value="1"/>
</dbReference>
<feature type="binding site" evidence="3">
    <location>
        <position position="95"/>
    </location>
    <ligand>
        <name>Zn(2+)</name>
        <dbReference type="ChEBI" id="CHEBI:29105"/>
        <label>1</label>
    </ligand>
</feature>
<dbReference type="NCBIfam" id="NF009527">
    <property type="entry name" value="PRK12891.1"/>
    <property type="match status" value="1"/>
</dbReference>
<gene>
    <name evidence="4" type="ORF">A7K98_08075</name>
    <name evidence="5" type="ORF">A7K99_08075</name>
</gene>
<dbReference type="GO" id="GO:0016813">
    <property type="term" value="F:hydrolase activity, acting on carbon-nitrogen (but not peptide) bonds, in linear amidines"/>
    <property type="evidence" value="ECO:0007669"/>
    <property type="project" value="InterPro"/>
</dbReference>
<dbReference type="PIRSF" id="PIRSF001235">
    <property type="entry name" value="Amidase_carbamoylase"/>
    <property type="match status" value="1"/>
</dbReference>
<dbReference type="PANTHER" id="PTHR32494:SF5">
    <property type="entry name" value="ALLANTOATE AMIDOHYDROLASE"/>
    <property type="match status" value="1"/>
</dbReference>
<feature type="binding site" evidence="3">
    <location>
        <position position="95"/>
    </location>
    <ligand>
        <name>Zn(2+)</name>
        <dbReference type="ChEBI" id="CHEBI:29105"/>
        <label>2</label>
    </ligand>
</feature>
<dbReference type="RefSeq" id="WP_087488097.1">
    <property type="nucleotide sequence ID" value="NZ_CP015579.1"/>
</dbReference>
<dbReference type="NCBIfam" id="NF006771">
    <property type="entry name" value="PRK09290.1-5"/>
    <property type="match status" value="1"/>
</dbReference>
<dbReference type="SUPFAM" id="SSF53187">
    <property type="entry name" value="Zn-dependent exopeptidases"/>
    <property type="match status" value="1"/>
</dbReference>
<proteinExistence type="inferred from homology"/>
<dbReference type="InterPro" id="IPR010158">
    <property type="entry name" value="Amidase_Cbmase"/>
</dbReference>
<comment type="cofactor">
    <cofactor evidence="3">
        <name>Zn(2+)</name>
        <dbReference type="ChEBI" id="CHEBI:29105"/>
    </cofactor>
    <text evidence="3">Binds 2 Zn(2+) ions per subunit.</text>
</comment>
<dbReference type="EMBL" id="CP015579">
    <property type="protein sequence ID" value="ARU93736.1"/>
    <property type="molecule type" value="Genomic_DNA"/>
</dbReference>
<evidence type="ECO:0000313" key="4">
    <source>
        <dbReference type="EMBL" id="ARU93736.1"/>
    </source>
</evidence>
<keyword evidence="3" id="KW-0479">Metal-binding</keyword>
<evidence type="ECO:0000256" key="2">
    <source>
        <dbReference type="ARBA" id="ARBA00022801"/>
    </source>
</evidence>
<dbReference type="CDD" id="cd03884">
    <property type="entry name" value="M20_bAS"/>
    <property type="match status" value="1"/>
</dbReference>
<evidence type="ECO:0000256" key="1">
    <source>
        <dbReference type="ARBA" id="ARBA00006153"/>
    </source>
</evidence>
<dbReference type="KEGG" id="tci:A7K98_08075"/>
<dbReference type="Proteomes" id="UP000195729">
    <property type="component" value="Chromosome"/>
</dbReference>
<feature type="binding site" evidence="3">
    <location>
        <position position="84"/>
    </location>
    <ligand>
        <name>Zn(2+)</name>
        <dbReference type="ChEBI" id="CHEBI:29105"/>
        <label>1</label>
    </ligand>
</feature>
<feature type="binding site" evidence="3">
    <location>
        <position position="130"/>
    </location>
    <ligand>
        <name>Zn(2+)</name>
        <dbReference type="ChEBI" id="CHEBI:29105"/>
        <label>2</label>
    </ligand>
</feature>
<feature type="binding site" evidence="3">
    <location>
        <position position="191"/>
    </location>
    <ligand>
        <name>Zn(2+)</name>
        <dbReference type="ChEBI" id="CHEBI:29105"/>
        <label>1</label>
    </ligand>
</feature>
<accession>A0A1Y0L6S6</accession>